<comment type="subcellular location">
    <subcellularLocation>
        <location evidence="1">Membrane</location>
        <topology evidence="1">Multi-pass membrane protein</topology>
    </subcellularLocation>
</comment>
<dbReference type="Pfam" id="PF01740">
    <property type="entry name" value="STAS"/>
    <property type="match status" value="1"/>
</dbReference>
<accession>I0Z8X5</accession>
<dbReference type="CDD" id="cd07042">
    <property type="entry name" value="STAS_SulP_like_sulfate_transporter"/>
    <property type="match status" value="1"/>
</dbReference>
<dbReference type="RefSeq" id="XP_005651638.1">
    <property type="nucleotide sequence ID" value="XM_005651581.1"/>
</dbReference>
<dbReference type="KEGG" id="csl:COCSUDRAFT_45728"/>
<dbReference type="InterPro" id="IPR036513">
    <property type="entry name" value="STAS_dom_sf"/>
</dbReference>
<keyword evidence="2 5" id="KW-0812">Transmembrane</keyword>
<feature type="domain" description="STAS" evidence="6">
    <location>
        <begin position="524"/>
        <end position="627"/>
    </location>
</feature>
<evidence type="ECO:0000256" key="5">
    <source>
        <dbReference type="SAM" id="Phobius"/>
    </source>
</evidence>
<feature type="transmembrane region" description="Helical" evidence="5">
    <location>
        <begin position="101"/>
        <end position="125"/>
    </location>
</feature>
<comment type="caution">
    <text evidence="7">The sequence shown here is derived from an EMBL/GenBank/DDBJ whole genome shotgun (WGS) entry which is preliminary data.</text>
</comment>
<dbReference type="EMBL" id="AGSI01000001">
    <property type="protein sequence ID" value="EIE27094.1"/>
    <property type="molecule type" value="Genomic_DNA"/>
</dbReference>
<feature type="transmembrane region" description="Helical" evidence="5">
    <location>
        <begin position="172"/>
        <end position="198"/>
    </location>
</feature>
<feature type="transmembrane region" description="Helical" evidence="5">
    <location>
        <begin position="76"/>
        <end position="95"/>
    </location>
</feature>
<evidence type="ECO:0000313" key="8">
    <source>
        <dbReference type="Proteomes" id="UP000007264"/>
    </source>
</evidence>
<dbReference type="Pfam" id="PF00916">
    <property type="entry name" value="Sulfate_transp"/>
    <property type="match status" value="1"/>
</dbReference>
<dbReference type="GeneID" id="17045109"/>
<keyword evidence="3 5" id="KW-1133">Transmembrane helix</keyword>
<organism evidence="7 8">
    <name type="scientific">Coccomyxa subellipsoidea (strain C-169)</name>
    <name type="common">Green microalga</name>
    <dbReference type="NCBI Taxonomy" id="574566"/>
    <lineage>
        <taxon>Eukaryota</taxon>
        <taxon>Viridiplantae</taxon>
        <taxon>Chlorophyta</taxon>
        <taxon>core chlorophytes</taxon>
        <taxon>Trebouxiophyceae</taxon>
        <taxon>Trebouxiophyceae incertae sedis</taxon>
        <taxon>Coccomyxaceae</taxon>
        <taxon>Coccomyxa</taxon>
        <taxon>Coccomyxa subellipsoidea</taxon>
    </lineage>
</organism>
<feature type="transmembrane region" description="Helical" evidence="5">
    <location>
        <begin position="457"/>
        <end position="487"/>
    </location>
</feature>
<feature type="transmembrane region" description="Helical" evidence="5">
    <location>
        <begin position="282"/>
        <end position="301"/>
    </location>
</feature>
<dbReference type="STRING" id="574566.I0Z8X5"/>
<dbReference type="InterPro" id="IPR001902">
    <property type="entry name" value="SLC26A/SulP_fam"/>
</dbReference>
<evidence type="ECO:0000256" key="4">
    <source>
        <dbReference type="ARBA" id="ARBA00023136"/>
    </source>
</evidence>
<feature type="transmembrane region" description="Helical" evidence="5">
    <location>
        <begin position="252"/>
        <end position="270"/>
    </location>
</feature>
<dbReference type="InterPro" id="IPR002645">
    <property type="entry name" value="STAS_dom"/>
</dbReference>
<feature type="transmembrane region" description="Helical" evidence="5">
    <location>
        <begin position="373"/>
        <end position="393"/>
    </location>
</feature>
<sequence length="682" mass="73204">MAGSTMTVEEEAGLIPLGYSPPNYYPPEGSASTRLFVKKEPSCTPLWTTIRKKCSLEGGLPQIPCMRWMRNYNIRTCLMASADIIAGLTVGVMAVPQSVSFAAMAGLPAAYGLYTAFVPVFAYSIIGSSRHLALGPVALVSLLLNDGLVKAIPGCDINENPNQPVDAHLQQIYNHAAIQVSLMVAVLYLLLAVLRLGFLCSLLSRPIISAFLTAGALIISSSQVKYIVGYNIPHADRMQDIVYNLIVRADRFRWMEFAMGLTWIALLVAIKSAPRFHKRVAWMGPLGPITVATLSVTAVWAGQLEERFGIKVVGPIQAGMPPITVDWWLPMGDNWPRLVLTAGLIGAVSLLEAISIAKALAERNGDTVDADQELLGLGVCNLAGAVFCAYPSTGSFARAAGLVNAALIGFVLLCLTPVFQHMPLNALAAIVITGVIGLLDFQRALFLLQVSRMDCLVWLATFLGCLFISIDAGLGLGIALGLLFLFVRTAFPRIHVLRRLPGSTFFRDAGMYRLQESAEDGRTVVVSSQGPLCFANAQRIKERLLEFAAGSQDGVACVVLDLASTTFIDATGIEVLTDLLLKAPAKLHVVLADPNTAALDILDRAGLLPKLGPERMFVRVHDAVAHCAALAVRSDDLGHPPVQNGQNGHSHAQYIVGSVPGWREGSSDMNQPLLVHESIDNA</sequence>
<evidence type="ECO:0000256" key="1">
    <source>
        <dbReference type="ARBA" id="ARBA00004141"/>
    </source>
</evidence>
<dbReference type="PROSITE" id="PS50801">
    <property type="entry name" value="STAS"/>
    <property type="match status" value="1"/>
</dbReference>
<evidence type="ECO:0000259" key="6">
    <source>
        <dbReference type="PROSITE" id="PS50801"/>
    </source>
</evidence>
<feature type="transmembrane region" description="Helical" evidence="5">
    <location>
        <begin position="338"/>
        <end position="361"/>
    </location>
</feature>
<dbReference type="Proteomes" id="UP000007264">
    <property type="component" value="Unassembled WGS sequence"/>
</dbReference>
<feature type="transmembrane region" description="Helical" evidence="5">
    <location>
        <begin position="210"/>
        <end position="232"/>
    </location>
</feature>
<reference evidence="7 8" key="1">
    <citation type="journal article" date="2012" name="Genome Biol.">
        <title>The genome of the polar eukaryotic microalga coccomyxa subellipsoidea reveals traits of cold adaptation.</title>
        <authorList>
            <person name="Blanc G."/>
            <person name="Agarkova I."/>
            <person name="Grimwood J."/>
            <person name="Kuo A."/>
            <person name="Brueggeman A."/>
            <person name="Dunigan D."/>
            <person name="Gurnon J."/>
            <person name="Ladunga I."/>
            <person name="Lindquist E."/>
            <person name="Lucas S."/>
            <person name="Pangilinan J."/>
            <person name="Proschold T."/>
            <person name="Salamov A."/>
            <person name="Schmutz J."/>
            <person name="Weeks D."/>
            <person name="Yamada T."/>
            <person name="Claverie J.M."/>
            <person name="Grigoriev I."/>
            <person name="Van Etten J."/>
            <person name="Lomsadze A."/>
            <person name="Borodovsky M."/>
        </authorList>
    </citation>
    <scope>NUCLEOTIDE SEQUENCE [LARGE SCALE GENOMIC DNA]</scope>
    <source>
        <strain evidence="7 8">C-169</strain>
    </source>
</reference>
<dbReference type="SUPFAM" id="SSF52091">
    <property type="entry name" value="SpoIIaa-like"/>
    <property type="match status" value="1"/>
</dbReference>
<dbReference type="NCBIfam" id="TIGR00815">
    <property type="entry name" value="sulP"/>
    <property type="match status" value="1"/>
</dbReference>
<gene>
    <name evidence="7" type="ORF">COCSUDRAFT_45728</name>
</gene>
<evidence type="ECO:0000256" key="3">
    <source>
        <dbReference type="ARBA" id="ARBA00022989"/>
    </source>
</evidence>
<name>I0Z8X5_COCSC</name>
<dbReference type="GO" id="GO:0016020">
    <property type="term" value="C:membrane"/>
    <property type="evidence" value="ECO:0007669"/>
    <property type="project" value="UniProtKB-SubCell"/>
</dbReference>
<feature type="transmembrane region" description="Helical" evidence="5">
    <location>
        <begin position="399"/>
        <end position="419"/>
    </location>
</feature>
<dbReference type="eggNOG" id="KOG0236">
    <property type="taxonomic scope" value="Eukaryota"/>
</dbReference>
<dbReference type="InterPro" id="IPR011547">
    <property type="entry name" value="SLC26A/SulP_dom"/>
</dbReference>
<keyword evidence="4 5" id="KW-0472">Membrane</keyword>
<dbReference type="OrthoDB" id="288203at2759"/>
<dbReference type="AlphaFoldDB" id="I0Z8X5"/>
<feature type="transmembrane region" description="Helical" evidence="5">
    <location>
        <begin position="426"/>
        <end position="445"/>
    </location>
</feature>
<evidence type="ECO:0000256" key="2">
    <source>
        <dbReference type="ARBA" id="ARBA00022692"/>
    </source>
</evidence>
<evidence type="ECO:0000313" key="7">
    <source>
        <dbReference type="EMBL" id="EIE27094.1"/>
    </source>
</evidence>
<protein>
    <submittedName>
        <fullName evidence="7">Sulfate permease</fullName>
    </submittedName>
</protein>
<dbReference type="PANTHER" id="PTHR11814">
    <property type="entry name" value="SULFATE TRANSPORTER"/>
    <property type="match status" value="1"/>
</dbReference>
<proteinExistence type="predicted"/>
<dbReference type="GO" id="GO:0055085">
    <property type="term" value="P:transmembrane transport"/>
    <property type="evidence" value="ECO:0007669"/>
    <property type="project" value="InterPro"/>
</dbReference>
<keyword evidence="8" id="KW-1185">Reference proteome</keyword>
<dbReference type="Gene3D" id="3.30.750.24">
    <property type="entry name" value="STAS domain"/>
    <property type="match status" value="1"/>
</dbReference>